<dbReference type="EMBL" id="BPVZ01000111">
    <property type="protein sequence ID" value="GKV35513.1"/>
    <property type="molecule type" value="Genomic_DNA"/>
</dbReference>
<proteinExistence type="predicted"/>
<name>A0AAV5LE26_9ROSI</name>
<keyword evidence="2" id="KW-1185">Reference proteome</keyword>
<dbReference type="Proteomes" id="UP001054252">
    <property type="component" value="Unassembled WGS sequence"/>
</dbReference>
<sequence>MDPTPPMKEDKRTDSKPQELIRGLVQVMPGQINPTPRRQILNPHSPSTSLLLLQLRRQQQFFF</sequence>
<evidence type="ECO:0000313" key="1">
    <source>
        <dbReference type="EMBL" id="GKV35513.1"/>
    </source>
</evidence>
<gene>
    <name evidence="1" type="ORF">SLEP1_g43771</name>
</gene>
<evidence type="ECO:0000313" key="2">
    <source>
        <dbReference type="Proteomes" id="UP001054252"/>
    </source>
</evidence>
<protein>
    <submittedName>
        <fullName evidence="1">Uncharacterized protein</fullName>
    </submittedName>
</protein>
<organism evidence="1 2">
    <name type="scientific">Rubroshorea leprosula</name>
    <dbReference type="NCBI Taxonomy" id="152421"/>
    <lineage>
        <taxon>Eukaryota</taxon>
        <taxon>Viridiplantae</taxon>
        <taxon>Streptophyta</taxon>
        <taxon>Embryophyta</taxon>
        <taxon>Tracheophyta</taxon>
        <taxon>Spermatophyta</taxon>
        <taxon>Magnoliopsida</taxon>
        <taxon>eudicotyledons</taxon>
        <taxon>Gunneridae</taxon>
        <taxon>Pentapetalae</taxon>
        <taxon>rosids</taxon>
        <taxon>malvids</taxon>
        <taxon>Malvales</taxon>
        <taxon>Dipterocarpaceae</taxon>
        <taxon>Rubroshorea</taxon>
    </lineage>
</organism>
<dbReference type="AlphaFoldDB" id="A0AAV5LE26"/>
<reference evidence="1 2" key="1">
    <citation type="journal article" date="2021" name="Commun. Biol.">
        <title>The genome of Shorea leprosula (Dipterocarpaceae) highlights the ecological relevance of drought in aseasonal tropical rainforests.</title>
        <authorList>
            <person name="Ng K.K.S."/>
            <person name="Kobayashi M.J."/>
            <person name="Fawcett J.A."/>
            <person name="Hatakeyama M."/>
            <person name="Paape T."/>
            <person name="Ng C.H."/>
            <person name="Ang C.C."/>
            <person name="Tnah L.H."/>
            <person name="Lee C.T."/>
            <person name="Nishiyama T."/>
            <person name="Sese J."/>
            <person name="O'Brien M.J."/>
            <person name="Copetti D."/>
            <person name="Mohd Noor M.I."/>
            <person name="Ong R.C."/>
            <person name="Putra M."/>
            <person name="Sireger I.Z."/>
            <person name="Indrioko S."/>
            <person name="Kosugi Y."/>
            <person name="Izuno A."/>
            <person name="Isagi Y."/>
            <person name="Lee S.L."/>
            <person name="Shimizu K.K."/>
        </authorList>
    </citation>
    <scope>NUCLEOTIDE SEQUENCE [LARGE SCALE GENOMIC DNA]</scope>
    <source>
        <strain evidence="1">214</strain>
    </source>
</reference>
<comment type="caution">
    <text evidence="1">The sequence shown here is derived from an EMBL/GenBank/DDBJ whole genome shotgun (WGS) entry which is preliminary data.</text>
</comment>
<accession>A0AAV5LE26</accession>